<dbReference type="OrthoDB" id="1026733at2759"/>
<accession>A0A1Y3ATC9</accession>
<protein>
    <submittedName>
        <fullName evidence="1">Uncharacterized protein</fullName>
    </submittedName>
</protein>
<dbReference type="AlphaFoldDB" id="A0A1Y3ATC9"/>
<evidence type="ECO:0000313" key="2">
    <source>
        <dbReference type="Proteomes" id="UP000194236"/>
    </source>
</evidence>
<keyword evidence="2" id="KW-1185">Reference proteome</keyword>
<name>A0A1Y3ATC9_EURMA</name>
<proteinExistence type="predicted"/>
<feature type="non-terminal residue" evidence="1">
    <location>
        <position position="64"/>
    </location>
</feature>
<dbReference type="EMBL" id="MUJZ01059520">
    <property type="protein sequence ID" value="OTF71732.1"/>
    <property type="molecule type" value="Genomic_DNA"/>
</dbReference>
<reference evidence="1 2" key="1">
    <citation type="submission" date="2017-03" db="EMBL/GenBank/DDBJ databases">
        <title>Genome Survey of Euroglyphus maynei.</title>
        <authorList>
            <person name="Arlian L.G."/>
            <person name="Morgan M.S."/>
            <person name="Rider S.D."/>
        </authorList>
    </citation>
    <scope>NUCLEOTIDE SEQUENCE [LARGE SCALE GENOMIC DNA]</scope>
    <source>
        <strain evidence="1">Arlian Lab</strain>
        <tissue evidence="1">Whole body</tissue>
    </source>
</reference>
<evidence type="ECO:0000313" key="1">
    <source>
        <dbReference type="EMBL" id="OTF71732.1"/>
    </source>
</evidence>
<dbReference type="Proteomes" id="UP000194236">
    <property type="component" value="Unassembled WGS sequence"/>
</dbReference>
<sequence length="64" mass="7396">MKKIEGFHNVDTVVTTLRTAIQNNEFSLMAARLDRQERDMASLIRAQQDAAFEESLKADQEKER</sequence>
<comment type="caution">
    <text evidence="1">The sequence shown here is derived from an EMBL/GenBank/DDBJ whole genome shotgun (WGS) entry which is preliminary data.</text>
</comment>
<organism evidence="1 2">
    <name type="scientific">Euroglyphus maynei</name>
    <name type="common">Mayne's house dust mite</name>
    <dbReference type="NCBI Taxonomy" id="6958"/>
    <lineage>
        <taxon>Eukaryota</taxon>
        <taxon>Metazoa</taxon>
        <taxon>Ecdysozoa</taxon>
        <taxon>Arthropoda</taxon>
        <taxon>Chelicerata</taxon>
        <taxon>Arachnida</taxon>
        <taxon>Acari</taxon>
        <taxon>Acariformes</taxon>
        <taxon>Sarcoptiformes</taxon>
        <taxon>Astigmata</taxon>
        <taxon>Psoroptidia</taxon>
        <taxon>Analgoidea</taxon>
        <taxon>Pyroglyphidae</taxon>
        <taxon>Pyroglyphinae</taxon>
        <taxon>Euroglyphus</taxon>
    </lineage>
</organism>
<gene>
    <name evidence="1" type="ORF">BLA29_015477</name>
</gene>